<gene>
    <name evidence="7" type="ORF">Mpt1_c08790</name>
</gene>
<sequence length="219" mass="23931">METTLTQNLIDICAVGMLLLSLLAMSTTRMNQLMNAFAAQSLFLVALAVVIGISTGHTNIFIVGGITLVVKVILIPWFLKYASQRIKSGREVDSSIGIPTSLLISACLILISYFISAPISEPFDTITKNCFAISLSVILIGLFMMVTRRKAITEAIGLLMMENGLFLGALSISYGMPLLVEIGIFFDVLMVAVIVGIFMFRISQTFNSIDTGFMRRLKD</sequence>
<evidence type="ECO:0000256" key="1">
    <source>
        <dbReference type="ARBA" id="ARBA00004651"/>
    </source>
</evidence>
<dbReference type="InterPro" id="IPR038730">
    <property type="entry name" value="HyfE-like"/>
</dbReference>
<evidence type="ECO:0000256" key="2">
    <source>
        <dbReference type="ARBA" id="ARBA00022475"/>
    </source>
</evidence>
<dbReference type="RefSeq" id="WP_148305833.1">
    <property type="nucleotide sequence ID" value="NZ_CP010070.1"/>
</dbReference>
<dbReference type="OrthoDB" id="147319at2157"/>
<dbReference type="KEGG" id="mear:Mpt1_c08790"/>
<keyword evidence="4 6" id="KW-1133">Transmembrane helix</keyword>
<keyword evidence="3 6" id="KW-0812">Transmembrane</keyword>
<dbReference type="GO" id="GO:0005886">
    <property type="term" value="C:plasma membrane"/>
    <property type="evidence" value="ECO:0007669"/>
    <property type="project" value="UniProtKB-SubCell"/>
</dbReference>
<evidence type="ECO:0000313" key="8">
    <source>
        <dbReference type="Proteomes" id="UP000030787"/>
    </source>
</evidence>
<feature type="transmembrane region" description="Helical" evidence="6">
    <location>
        <begin position="158"/>
        <end position="176"/>
    </location>
</feature>
<organism evidence="7 8">
    <name type="scientific">Candidatus Methanoplasma termitum</name>
    <dbReference type="NCBI Taxonomy" id="1577791"/>
    <lineage>
        <taxon>Archaea</taxon>
        <taxon>Methanobacteriati</taxon>
        <taxon>Thermoplasmatota</taxon>
        <taxon>Thermoplasmata</taxon>
        <taxon>Methanomassiliicoccales</taxon>
        <taxon>Methanomassiliicoccaceae</taxon>
        <taxon>Candidatus Methanoplasma</taxon>
    </lineage>
</organism>
<dbReference type="STRING" id="1577791.Mpt1_c08790"/>
<dbReference type="PANTHER" id="PTHR38601:SF1">
    <property type="entry name" value="HYDROGENASE-4 COMPONENT E"/>
    <property type="match status" value="1"/>
</dbReference>
<dbReference type="AlphaFoldDB" id="A0A0A7LC44"/>
<reference evidence="7 8" key="1">
    <citation type="journal article" date="2014" name="Appl. Environ. Microbiol.">
        <title>Comparative Genome Analysis of 'Candidatus Methanoplasma termitum' Indicates a New Mode of Energy Metabolism in the Seventh Order of Methanogens.</title>
        <authorList>
            <person name="Lang K."/>
            <person name="Schuldes J."/>
            <person name="Klingl A."/>
            <person name="Poehlein A."/>
            <person name="Daniel R."/>
            <person name="Brune A."/>
        </authorList>
    </citation>
    <scope>NUCLEOTIDE SEQUENCE [LARGE SCALE GENOMIC DNA]</scope>
    <source>
        <strain evidence="8">Mpt1</strain>
    </source>
</reference>
<feature type="transmembrane region" description="Helical" evidence="6">
    <location>
        <begin position="182"/>
        <end position="200"/>
    </location>
</feature>
<dbReference type="Proteomes" id="UP000030787">
    <property type="component" value="Chromosome"/>
</dbReference>
<feature type="transmembrane region" description="Helical" evidence="6">
    <location>
        <begin position="6"/>
        <end position="24"/>
    </location>
</feature>
<protein>
    <submittedName>
        <fullName evidence="7">HyfE-like protein</fullName>
    </submittedName>
</protein>
<feature type="transmembrane region" description="Helical" evidence="6">
    <location>
        <begin position="36"/>
        <end position="54"/>
    </location>
</feature>
<accession>A0A0A7LC44</accession>
<keyword evidence="5 6" id="KW-0472">Membrane</keyword>
<proteinExistence type="predicted"/>
<dbReference type="PANTHER" id="PTHR38601">
    <property type="entry name" value="HYDROGENASE-4 COMPONENT E"/>
    <property type="match status" value="1"/>
</dbReference>
<evidence type="ECO:0000256" key="3">
    <source>
        <dbReference type="ARBA" id="ARBA00022692"/>
    </source>
</evidence>
<feature type="transmembrane region" description="Helical" evidence="6">
    <location>
        <begin position="60"/>
        <end position="79"/>
    </location>
</feature>
<name>A0A0A7LC44_9ARCH</name>
<dbReference type="GeneID" id="24818542"/>
<dbReference type="HOGENOM" id="CLU_088957_0_0_2"/>
<evidence type="ECO:0000256" key="6">
    <source>
        <dbReference type="SAM" id="Phobius"/>
    </source>
</evidence>
<feature type="transmembrane region" description="Helical" evidence="6">
    <location>
        <begin position="100"/>
        <end position="120"/>
    </location>
</feature>
<dbReference type="Gene3D" id="1.10.287.3510">
    <property type="match status" value="1"/>
</dbReference>
<keyword evidence="2" id="KW-1003">Cell membrane</keyword>
<evidence type="ECO:0000313" key="7">
    <source>
        <dbReference type="EMBL" id="AIZ56755.1"/>
    </source>
</evidence>
<comment type="subcellular location">
    <subcellularLocation>
        <location evidence="1">Cell membrane</location>
        <topology evidence="1">Multi-pass membrane protein</topology>
    </subcellularLocation>
</comment>
<evidence type="ECO:0000256" key="5">
    <source>
        <dbReference type="ARBA" id="ARBA00023136"/>
    </source>
</evidence>
<evidence type="ECO:0000256" key="4">
    <source>
        <dbReference type="ARBA" id="ARBA00022989"/>
    </source>
</evidence>
<dbReference type="EMBL" id="CP010070">
    <property type="protein sequence ID" value="AIZ56755.1"/>
    <property type="molecule type" value="Genomic_DNA"/>
</dbReference>
<feature type="transmembrane region" description="Helical" evidence="6">
    <location>
        <begin position="126"/>
        <end position="146"/>
    </location>
</feature>
<keyword evidence="8" id="KW-1185">Reference proteome</keyword>